<gene>
    <name evidence="2" type="ORF">ATEIFO6365_0016005700</name>
</gene>
<accession>A0A5M3ZDQ7</accession>
<comment type="caution">
    <text evidence="2">The sequence shown here is derived from an EMBL/GenBank/DDBJ whole genome shotgun (WGS) entry which is preliminary data.</text>
</comment>
<reference evidence="2 3" key="1">
    <citation type="submission" date="2020-01" db="EMBL/GenBank/DDBJ databases">
        <title>Aspergillus terreus IFO 6365 whole genome shotgun sequence.</title>
        <authorList>
            <person name="Kanamasa S."/>
            <person name="Takahashi H."/>
        </authorList>
    </citation>
    <scope>NUCLEOTIDE SEQUENCE [LARGE SCALE GENOMIC DNA]</scope>
    <source>
        <strain evidence="2 3">IFO 6365</strain>
    </source>
</reference>
<dbReference type="Proteomes" id="UP000452235">
    <property type="component" value="Unassembled WGS sequence"/>
</dbReference>
<evidence type="ECO:0000313" key="3">
    <source>
        <dbReference type="Proteomes" id="UP000452235"/>
    </source>
</evidence>
<feature type="region of interest" description="Disordered" evidence="1">
    <location>
        <begin position="69"/>
        <end position="113"/>
    </location>
</feature>
<evidence type="ECO:0000256" key="1">
    <source>
        <dbReference type="SAM" id="MobiDB-lite"/>
    </source>
</evidence>
<proteinExistence type="predicted"/>
<evidence type="ECO:0000313" key="2">
    <source>
        <dbReference type="EMBL" id="GFF21733.1"/>
    </source>
</evidence>
<name>A0A5M3ZDQ7_ASPTE</name>
<dbReference type="AlphaFoldDB" id="A0A5M3ZDQ7"/>
<sequence>MRWTPENIETLFRTVCETQNLTINVVKVANNWPTTEGEDCKGPTPKAIKEFLGKYKKSVKPGASLNISFSAKEAAETNSPAGTPRKRKPSAKDASPVKKAKVVKEESEDEDDE</sequence>
<keyword evidence="3" id="KW-1185">Reference proteome</keyword>
<organism evidence="2 3">
    <name type="scientific">Aspergillus terreus</name>
    <dbReference type="NCBI Taxonomy" id="33178"/>
    <lineage>
        <taxon>Eukaryota</taxon>
        <taxon>Fungi</taxon>
        <taxon>Dikarya</taxon>
        <taxon>Ascomycota</taxon>
        <taxon>Pezizomycotina</taxon>
        <taxon>Eurotiomycetes</taxon>
        <taxon>Eurotiomycetidae</taxon>
        <taxon>Eurotiales</taxon>
        <taxon>Aspergillaceae</taxon>
        <taxon>Aspergillus</taxon>
        <taxon>Aspergillus subgen. Circumdati</taxon>
    </lineage>
</organism>
<dbReference type="OrthoDB" id="5420368at2759"/>
<protein>
    <submittedName>
        <fullName evidence="2">Uncharacterized protein</fullName>
    </submittedName>
</protein>
<dbReference type="EMBL" id="BLJY01000016">
    <property type="protein sequence ID" value="GFF21733.1"/>
    <property type="molecule type" value="Genomic_DNA"/>
</dbReference>